<evidence type="ECO:0000313" key="5">
    <source>
        <dbReference type="Proteomes" id="UP001479520"/>
    </source>
</evidence>
<dbReference type="EMBL" id="CP151406">
    <property type="protein sequence ID" value="WZJ22359.1"/>
    <property type="molecule type" value="Genomic_DNA"/>
</dbReference>
<feature type="coiled-coil region" evidence="1">
    <location>
        <begin position="129"/>
        <end position="163"/>
    </location>
</feature>
<proteinExistence type="predicted"/>
<keyword evidence="3" id="KW-0812">Transmembrane</keyword>
<dbReference type="RefSeq" id="WP_341744159.1">
    <property type="nucleotide sequence ID" value="NZ_CP151406.1"/>
</dbReference>
<feature type="region of interest" description="Disordered" evidence="2">
    <location>
        <begin position="189"/>
        <end position="209"/>
    </location>
</feature>
<evidence type="ECO:0000256" key="1">
    <source>
        <dbReference type="SAM" id="Coils"/>
    </source>
</evidence>
<keyword evidence="5" id="KW-1185">Reference proteome</keyword>
<evidence type="ECO:0000313" key="4">
    <source>
        <dbReference type="EMBL" id="WZJ22359.1"/>
    </source>
</evidence>
<gene>
    <name evidence="4" type="ORF">AADV58_04170</name>
</gene>
<protein>
    <recommendedName>
        <fullName evidence="6">MarR family transcriptional regulator</fullName>
    </recommendedName>
</protein>
<feature type="transmembrane region" description="Helical" evidence="3">
    <location>
        <begin position="60"/>
        <end position="82"/>
    </location>
</feature>
<evidence type="ECO:0008006" key="6">
    <source>
        <dbReference type="Google" id="ProtNLM"/>
    </source>
</evidence>
<evidence type="ECO:0000256" key="3">
    <source>
        <dbReference type="SAM" id="Phobius"/>
    </source>
</evidence>
<dbReference type="Proteomes" id="UP001479520">
    <property type="component" value="Chromosome"/>
</dbReference>
<keyword evidence="1" id="KW-0175">Coiled coil</keyword>
<keyword evidence="3" id="KW-0472">Membrane</keyword>
<sequence>MLDDLTKEVKAQLYERVKSPLFGAFALSWIPWNYRPLLATLSGITFQEKLSYFDSFYPTIWHWLGYCIAGPLITAVLFLLAYPHPARWIYSYWANQHKELKRVQQKIEDETPITQEEASALRKFGLDQAREYQTRLKELAAINEELEERIRILQVDNSRLAGEIDRFESAAIEAEKALGPQLDAVLTQTSTNEDSNENQAEENDPNLPTTPTKLILSRLSESQLKKLEAIARGDQKAKKVFLALVALDGGGVVEDISRMAGLVKIDIRHSITKLQNWGLVESRNRGWRLSERGESLAVELGLTDIAAPTVEPHEW</sequence>
<reference evidence="4 5" key="1">
    <citation type="submission" date="2024-04" db="EMBL/GenBank/DDBJ databases">
        <title>Dissimilatory iodate-reducing microorganisms contribute to the enrichment of iodine in groundwater.</title>
        <authorList>
            <person name="Jiang Z."/>
        </authorList>
    </citation>
    <scope>NUCLEOTIDE SEQUENCE [LARGE SCALE GENOMIC DNA]</scope>
    <source>
        <strain evidence="4 5">NCP973</strain>
    </source>
</reference>
<name>A0ABZ2XKN9_9RHOO</name>
<keyword evidence="3" id="KW-1133">Transmembrane helix</keyword>
<feature type="compositionally biased region" description="Acidic residues" evidence="2">
    <location>
        <begin position="194"/>
        <end position="204"/>
    </location>
</feature>
<accession>A0ABZ2XKN9</accession>
<evidence type="ECO:0000256" key="2">
    <source>
        <dbReference type="SAM" id="MobiDB-lite"/>
    </source>
</evidence>
<organism evidence="4 5">
    <name type="scientific">Azonexus hydrophilus</name>
    <dbReference type="NCBI Taxonomy" id="418702"/>
    <lineage>
        <taxon>Bacteria</taxon>
        <taxon>Pseudomonadati</taxon>
        <taxon>Pseudomonadota</taxon>
        <taxon>Betaproteobacteria</taxon>
        <taxon>Rhodocyclales</taxon>
        <taxon>Azonexaceae</taxon>
        <taxon>Azonexus</taxon>
    </lineage>
</organism>